<protein>
    <submittedName>
        <fullName evidence="3">Glycosyltransferase family 4 protein</fullName>
    </submittedName>
</protein>
<dbReference type="Pfam" id="PF00534">
    <property type="entry name" value="Glycos_transf_1"/>
    <property type="match status" value="1"/>
</dbReference>
<evidence type="ECO:0000259" key="2">
    <source>
        <dbReference type="Pfam" id="PF13439"/>
    </source>
</evidence>
<feature type="domain" description="Glycosyltransferase subfamily 4-like N-terminal" evidence="2">
    <location>
        <begin position="42"/>
        <end position="126"/>
    </location>
</feature>
<dbReference type="InterPro" id="IPR001296">
    <property type="entry name" value="Glyco_trans_1"/>
</dbReference>
<dbReference type="SUPFAM" id="SSF53756">
    <property type="entry name" value="UDP-Glycosyltransferase/glycogen phosphorylase"/>
    <property type="match status" value="1"/>
</dbReference>
<proteinExistence type="predicted"/>
<dbReference type="RefSeq" id="WP_149887905.1">
    <property type="nucleotide sequence ID" value="NZ_DBFJHD010000080.1"/>
</dbReference>
<gene>
    <name evidence="3" type="ORF">F2Y13_14975</name>
</gene>
<sequence length="329" mass="36947">MKIGLDTAPAALRGTYFQHLASVLARYAPEHEYIIGAEVNDDVDLYHGFRSSLPLSVHLRRVPSVMTVPNLNFLRYPHLYTFAERLFVLTLYRRALRRAGRVITVSAPAREELSERLNIDPSKIEVMVPLAVPAPRGNPSQAELEHVRRKYALPEHFILMIGTVEPRHNHQAVFAALADAASPAGMVVCGRRTAWSDYLLGYARARRIAARVDFIYELTPSDLPALFRLARVFAYLPDADAEASVVPVVEALRAGLPMVLSDTQVNREAAGEAAAYVRPEARGEVLAALENALEDVSWRRTMQERERRRAELFSEYAVAERLMQIYTSL</sequence>
<organism evidence="3 4">
    <name type="scientific">Alistipes shahii</name>
    <dbReference type="NCBI Taxonomy" id="328814"/>
    <lineage>
        <taxon>Bacteria</taxon>
        <taxon>Pseudomonadati</taxon>
        <taxon>Bacteroidota</taxon>
        <taxon>Bacteroidia</taxon>
        <taxon>Bacteroidales</taxon>
        <taxon>Rikenellaceae</taxon>
        <taxon>Alistipes</taxon>
    </lineage>
</organism>
<dbReference type="GO" id="GO:0016757">
    <property type="term" value="F:glycosyltransferase activity"/>
    <property type="evidence" value="ECO:0007669"/>
    <property type="project" value="InterPro"/>
</dbReference>
<dbReference type="Pfam" id="PF13439">
    <property type="entry name" value="Glyco_transf_4"/>
    <property type="match status" value="1"/>
</dbReference>
<dbReference type="PANTHER" id="PTHR46401">
    <property type="entry name" value="GLYCOSYLTRANSFERASE WBBK-RELATED"/>
    <property type="match status" value="1"/>
</dbReference>
<dbReference type="InterPro" id="IPR028098">
    <property type="entry name" value="Glyco_trans_4-like_N"/>
</dbReference>
<feature type="domain" description="Glycosyl transferase family 1" evidence="1">
    <location>
        <begin position="154"/>
        <end position="308"/>
    </location>
</feature>
<evidence type="ECO:0000313" key="3">
    <source>
        <dbReference type="EMBL" id="KAA2365497.1"/>
    </source>
</evidence>
<keyword evidence="3" id="KW-0808">Transferase</keyword>
<evidence type="ECO:0000313" key="4">
    <source>
        <dbReference type="Proteomes" id="UP000323567"/>
    </source>
</evidence>
<dbReference type="AlphaFoldDB" id="A0A5B3FW44"/>
<accession>A0A5B3FW44</accession>
<dbReference type="EMBL" id="VVXK01000035">
    <property type="protein sequence ID" value="KAA2365497.1"/>
    <property type="molecule type" value="Genomic_DNA"/>
</dbReference>
<dbReference type="PANTHER" id="PTHR46401:SF8">
    <property type="entry name" value="BLL6006 PROTEIN"/>
    <property type="match status" value="1"/>
</dbReference>
<reference evidence="3 4" key="1">
    <citation type="journal article" date="2019" name="Nat. Med.">
        <title>A library of human gut bacterial isolates paired with longitudinal multiomics data enables mechanistic microbiome research.</title>
        <authorList>
            <person name="Poyet M."/>
            <person name="Groussin M."/>
            <person name="Gibbons S.M."/>
            <person name="Avila-Pacheco J."/>
            <person name="Jiang X."/>
            <person name="Kearney S.M."/>
            <person name="Perrotta A.R."/>
            <person name="Berdy B."/>
            <person name="Zhao S."/>
            <person name="Lieberman T.D."/>
            <person name="Swanson P.K."/>
            <person name="Smith M."/>
            <person name="Roesemann S."/>
            <person name="Alexander J.E."/>
            <person name="Rich S.A."/>
            <person name="Livny J."/>
            <person name="Vlamakis H."/>
            <person name="Clish C."/>
            <person name="Bullock K."/>
            <person name="Deik A."/>
            <person name="Scott J."/>
            <person name="Pierce K.A."/>
            <person name="Xavier R.J."/>
            <person name="Alm E.J."/>
        </authorList>
    </citation>
    <scope>NUCLEOTIDE SEQUENCE [LARGE SCALE GENOMIC DNA]</scope>
    <source>
        <strain evidence="3 4">BIOML-A2</strain>
    </source>
</reference>
<comment type="caution">
    <text evidence="3">The sequence shown here is derived from an EMBL/GenBank/DDBJ whole genome shotgun (WGS) entry which is preliminary data.</text>
</comment>
<dbReference type="Gene3D" id="3.40.50.2000">
    <property type="entry name" value="Glycogen Phosphorylase B"/>
    <property type="match status" value="2"/>
</dbReference>
<evidence type="ECO:0000259" key="1">
    <source>
        <dbReference type="Pfam" id="PF00534"/>
    </source>
</evidence>
<dbReference type="Proteomes" id="UP000323567">
    <property type="component" value="Unassembled WGS sequence"/>
</dbReference>
<name>A0A5B3FW44_9BACT</name>